<proteinExistence type="predicted"/>
<accession>A0A1H2WMD2</accession>
<dbReference type="GO" id="GO:0005737">
    <property type="term" value="C:cytoplasm"/>
    <property type="evidence" value="ECO:0007669"/>
    <property type="project" value="TreeGrafter"/>
</dbReference>
<dbReference type="Pfam" id="PF01266">
    <property type="entry name" value="DAO"/>
    <property type="match status" value="1"/>
</dbReference>
<dbReference type="InterPro" id="IPR006076">
    <property type="entry name" value="FAD-dep_OxRdtase"/>
</dbReference>
<evidence type="ECO:0000256" key="2">
    <source>
        <dbReference type="SAM" id="MobiDB-lite"/>
    </source>
</evidence>
<dbReference type="Gene3D" id="3.30.9.10">
    <property type="entry name" value="D-Amino Acid Oxidase, subunit A, domain 2"/>
    <property type="match status" value="1"/>
</dbReference>
<feature type="domain" description="FAD dependent oxidoreductase" evidence="3">
    <location>
        <begin position="19"/>
        <end position="357"/>
    </location>
</feature>
<gene>
    <name evidence="4" type="ORF">SAMN05444336_102429</name>
</gene>
<evidence type="ECO:0000313" key="5">
    <source>
        <dbReference type="Proteomes" id="UP000199118"/>
    </source>
</evidence>
<evidence type="ECO:0000313" key="4">
    <source>
        <dbReference type="EMBL" id="SDW81731.1"/>
    </source>
</evidence>
<feature type="region of interest" description="Disordered" evidence="2">
    <location>
        <begin position="366"/>
        <end position="394"/>
    </location>
</feature>
<organism evidence="4 5">
    <name type="scientific">Albimonas donghaensis</name>
    <dbReference type="NCBI Taxonomy" id="356660"/>
    <lineage>
        <taxon>Bacteria</taxon>
        <taxon>Pseudomonadati</taxon>
        <taxon>Pseudomonadota</taxon>
        <taxon>Alphaproteobacteria</taxon>
        <taxon>Rhodobacterales</taxon>
        <taxon>Paracoccaceae</taxon>
        <taxon>Albimonas</taxon>
    </lineage>
</organism>
<dbReference type="SUPFAM" id="SSF51905">
    <property type="entry name" value="FAD/NAD(P)-binding domain"/>
    <property type="match status" value="1"/>
</dbReference>
<protein>
    <submittedName>
        <fullName evidence="4">Glycine/D-amino acid oxidase</fullName>
    </submittedName>
</protein>
<dbReference type="Gene3D" id="3.50.50.60">
    <property type="entry name" value="FAD/NAD(P)-binding domain"/>
    <property type="match status" value="1"/>
</dbReference>
<evidence type="ECO:0000256" key="1">
    <source>
        <dbReference type="ARBA" id="ARBA00023002"/>
    </source>
</evidence>
<dbReference type="PANTHER" id="PTHR13847:SF289">
    <property type="entry name" value="GLYCINE OXIDASE"/>
    <property type="match status" value="1"/>
</dbReference>
<dbReference type="PANTHER" id="PTHR13847">
    <property type="entry name" value="SARCOSINE DEHYDROGENASE-RELATED"/>
    <property type="match status" value="1"/>
</dbReference>
<dbReference type="SUPFAM" id="SSF54373">
    <property type="entry name" value="FAD-linked reductases, C-terminal domain"/>
    <property type="match status" value="1"/>
</dbReference>
<name>A0A1H2WMD2_9RHOB</name>
<reference evidence="4 5" key="1">
    <citation type="submission" date="2016-10" db="EMBL/GenBank/DDBJ databases">
        <authorList>
            <person name="de Groot N.N."/>
        </authorList>
    </citation>
    <scope>NUCLEOTIDE SEQUENCE [LARGE SCALE GENOMIC DNA]</scope>
    <source>
        <strain evidence="4 5">DSM 17890</strain>
    </source>
</reference>
<dbReference type="EMBL" id="FNMZ01000002">
    <property type="protein sequence ID" value="SDW81731.1"/>
    <property type="molecule type" value="Genomic_DNA"/>
</dbReference>
<dbReference type="STRING" id="356660.SAMN05444336_102429"/>
<dbReference type="Proteomes" id="UP000199118">
    <property type="component" value="Unassembled WGS sequence"/>
</dbReference>
<dbReference type="GO" id="GO:0016491">
    <property type="term" value="F:oxidoreductase activity"/>
    <property type="evidence" value="ECO:0007669"/>
    <property type="project" value="UniProtKB-KW"/>
</dbReference>
<dbReference type="InterPro" id="IPR036188">
    <property type="entry name" value="FAD/NAD-bd_sf"/>
</dbReference>
<sequence>MPRLPASRSAPPVPSDAPDLLVIGAGAFGLWSARAALARGLSVIIAGEHAAPAASATPVGALAPHLAEPWTPLKAFQLAALSALGPEIAALEAETGLSAGYARPGRLSPLTSEAQRAHAEARVADCAARWGAGAGVTLIDRPDAAGAWDPAWLAPAAHGALHDDLTARVDPPALLAALRAACAGAGAGFADLGGFLGWSAGAAGFERGEIRAGAAILAAGTATLRLFPSLGGGPVHGQAARLRVAAPRGAPLIGAPGLWITPHAGGRVAVGATSQGGRADLTTDKALDRLLARAEAHCPLLAGAEVETRWAGLRPRAASSSPVVGPAPGAPGLVLATGGYKIGLGVAAACGRAAAAMATGATPDDLPAEFLPPADAPLPEFRRPGGAGAGSGEA</sequence>
<dbReference type="RefSeq" id="WP_176954677.1">
    <property type="nucleotide sequence ID" value="NZ_FNMZ01000002.1"/>
</dbReference>
<dbReference type="AlphaFoldDB" id="A0A1H2WMD2"/>
<feature type="compositionally biased region" description="Gly residues" evidence="2">
    <location>
        <begin position="385"/>
        <end position="394"/>
    </location>
</feature>
<keyword evidence="1" id="KW-0560">Oxidoreductase</keyword>
<keyword evidence="5" id="KW-1185">Reference proteome</keyword>
<evidence type="ECO:0000259" key="3">
    <source>
        <dbReference type="Pfam" id="PF01266"/>
    </source>
</evidence>